<name>A0A1W2CL84_KIBAR</name>
<organism evidence="1 2">
    <name type="scientific">Kibdelosporangium aridum</name>
    <dbReference type="NCBI Taxonomy" id="2030"/>
    <lineage>
        <taxon>Bacteria</taxon>
        <taxon>Bacillati</taxon>
        <taxon>Actinomycetota</taxon>
        <taxon>Actinomycetes</taxon>
        <taxon>Pseudonocardiales</taxon>
        <taxon>Pseudonocardiaceae</taxon>
        <taxon>Kibdelosporangium</taxon>
    </lineage>
</organism>
<dbReference type="AlphaFoldDB" id="A0A1W2CL84"/>
<dbReference type="SUPFAM" id="SSF140453">
    <property type="entry name" value="EsxAB dimer-like"/>
    <property type="match status" value="1"/>
</dbReference>
<accession>A0A1W2CL84</accession>
<dbReference type="OrthoDB" id="4562539at2"/>
<proteinExistence type="predicted"/>
<dbReference type="RefSeq" id="WP_084425993.1">
    <property type="nucleotide sequence ID" value="NZ_FWXV01000002.1"/>
</dbReference>
<sequence length="103" mass="10942">MKDGFLTDYERLSRHAGEFGGLADRVASIAGELNRTLDSLGQPWGTDEVGQSFSKIYSAPSSDTRAGLGAAPGQLRDMGDRLKAMAQAYRDVEKSAADGFGKA</sequence>
<dbReference type="EMBL" id="FWXV01000002">
    <property type="protein sequence ID" value="SMC85973.1"/>
    <property type="molecule type" value="Genomic_DNA"/>
</dbReference>
<evidence type="ECO:0000313" key="2">
    <source>
        <dbReference type="Proteomes" id="UP000192674"/>
    </source>
</evidence>
<reference evidence="1 2" key="1">
    <citation type="submission" date="2017-04" db="EMBL/GenBank/DDBJ databases">
        <authorList>
            <person name="Afonso C.L."/>
            <person name="Miller P.J."/>
            <person name="Scott M.A."/>
            <person name="Spackman E."/>
            <person name="Goraichik I."/>
            <person name="Dimitrov K.M."/>
            <person name="Suarez D.L."/>
            <person name="Swayne D.E."/>
        </authorList>
    </citation>
    <scope>NUCLEOTIDE SEQUENCE [LARGE SCALE GENOMIC DNA]</scope>
    <source>
        <strain evidence="1 2">DSM 43828</strain>
    </source>
</reference>
<dbReference type="Gene3D" id="1.10.287.1060">
    <property type="entry name" value="ESAT-6-like"/>
    <property type="match status" value="1"/>
</dbReference>
<evidence type="ECO:0000313" key="1">
    <source>
        <dbReference type="EMBL" id="SMC85973.1"/>
    </source>
</evidence>
<gene>
    <name evidence="1" type="ORF">SAMN05661093_02301</name>
</gene>
<dbReference type="InterPro" id="IPR036689">
    <property type="entry name" value="ESAT-6-like_sf"/>
</dbReference>
<dbReference type="Proteomes" id="UP000192674">
    <property type="component" value="Unassembled WGS sequence"/>
</dbReference>
<keyword evidence="2" id="KW-1185">Reference proteome</keyword>
<protein>
    <submittedName>
        <fullName evidence="1">Uncharacterized conserved protein YukE</fullName>
    </submittedName>
</protein>